<proteinExistence type="inferred from homology"/>
<comment type="subcellular location">
    <subcellularLocation>
        <location evidence="1">Cell inner membrane</location>
        <topology evidence="1">Multi-pass membrane protein</topology>
    </subcellularLocation>
</comment>
<dbReference type="EMBL" id="SHKN01000001">
    <property type="protein sequence ID" value="RZT95790.1"/>
    <property type="molecule type" value="Genomic_DNA"/>
</dbReference>
<feature type="transmembrane region" description="Helical" evidence="9">
    <location>
        <begin position="377"/>
        <end position="401"/>
    </location>
</feature>
<feature type="transmembrane region" description="Helical" evidence="9">
    <location>
        <begin position="48"/>
        <end position="70"/>
    </location>
</feature>
<keyword evidence="6 9" id="KW-0812">Transmembrane</keyword>
<dbReference type="PANTHER" id="PTHR36106:SF1">
    <property type="entry name" value="ANAEROBIC C4-DICARBOXYLATE TRANSPORTER DCUB"/>
    <property type="match status" value="1"/>
</dbReference>
<dbReference type="PANTHER" id="PTHR36106">
    <property type="entry name" value="ANAEROBIC C4-DICARBOXYLATE TRANSPORTER DCUB"/>
    <property type="match status" value="1"/>
</dbReference>
<dbReference type="NCBIfam" id="TIGR00770">
    <property type="entry name" value="Dcu"/>
    <property type="match status" value="1"/>
</dbReference>
<feature type="transmembrane region" description="Helical" evidence="9">
    <location>
        <begin position="341"/>
        <end position="365"/>
    </location>
</feature>
<dbReference type="Pfam" id="PF03605">
    <property type="entry name" value="DcuA_DcuB"/>
    <property type="match status" value="1"/>
</dbReference>
<keyword evidence="11" id="KW-1185">Reference proteome</keyword>
<keyword evidence="3" id="KW-0813">Transport</keyword>
<evidence type="ECO:0000256" key="9">
    <source>
        <dbReference type="SAM" id="Phobius"/>
    </source>
</evidence>
<dbReference type="RefSeq" id="WP_130305720.1">
    <property type="nucleotide sequence ID" value="NZ_SHKN01000001.1"/>
</dbReference>
<keyword evidence="8 9" id="KW-0472">Membrane</keyword>
<evidence type="ECO:0000256" key="1">
    <source>
        <dbReference type="ARBA" id="ARBA00004429"/>
    </source>
</evidence>
<feature type="transmembrane region" description="Helical" evidence="9">
    <location>
        <begin position="266"/>
        <end position="287"/>
    </location>
</feature>
<evidence type="ECO:0000256" key="6">
    <source>
        <dbReference type="ARBA" id="ARBA00022692"/>
    </source>
</evidence>
<dbReference type="NCBIfam" id="NF006927">
    <property type="entry name" value="PRK09412.1"/>
    <property type="match status" value="1"/>
</dbReference>
<evidence type="ECO:0000313" key="11">
    <source>
        <dbReference type="Proteomes" id="UP000293562"/>
    </source>
</evidence>
<dbReference type="PIRSF" id="PIRSF004539">
    <property type="entry name" value="C4-dicrbxl_trns"/>
    <property type="match status" value="1"/>
</dbReference>
<gene>
    <name evidence="10" type="ORF">EV201_0415</name>
</gene>
<protein>
    <submittedName>
        <fullName evidence="10">Anaerobic C4-dicarboxylate transporter DcuA</fullName>
    </submittedName>
</protein>
<keyword evidence="4" id="KW-1003">Cell membrane</keyword>
<evidence type="ECO:0000256" key="2">
    <source>
        <dbReference type="ARBA" id="ARBA00006413"/>
    </source>
</evidence>
<dbReference type="AlphaFoldDB" id="A0A4Q7VI33"/>
<evidence type="ECO:0000256" key="3">
    <source>
        <dbReference type="ARBA" id="ARBA00022448"/>
    </source>
</evidence>
<dbReference type="Proteomes" id="UP000293562">
    <property type="component" value="Unassembled WGS sequence"/>
</dbReference>
<comment type="similarity">
    <text evidence="2">Belongs to the DcuA/DcuB transporter (TC 2.A.13.1) family.</text>
</comment>
<sequence>MLWIELIIFLAIIIIGARIGGIAMGTMAGIGLVIFIFVLKLPVGSPPVIVLGMILAVITALSTMEAAGGLDFLVGMAEKIMRKRPQNITFVAPLVTYILVLASGTQHVIYALLPIIAEISRKSGIRPERPMSMSVIAAMQGLVSSPISASTVAMIGILSVMGVSLPQMLLVIIPSTLIAVVIGSITVLKKGKELADDPIYQQRLKDGKIIALEATKTPDKKTLKNAKGSTFMFFFAIIMIVIIGMFPELRPSYEWMVDGKLTEDQIGMGPAIMIIMLAIGGLIMVIFKAKASKAVGGSIMKSGVVALISILGIAWLGSSFFEGNRLVIVESISQAIEGYQWVFGFGLFTLSIMLFSQAATVVTLMPVGLALGLDAELLIALYPAVNGYFVLPTYGTILAAISFDQTGTTKIGNRLVNHSFMVPGLVTTFSAVIIALLITYIT</sequence>
<feature type="transmembrane region" description="Helical" evidence="9">
    <location>
        <begin position="421"/>
        <end position="441"/>
    </location>
</feature>
<dbReference type="NCBIfam" id="NF009136">
    <property type="entry name" value="PRK12489.1"/>
    <property type="match status" value="1"/>
</dbReference>
<dbReference type="OrthoDB" id="9770910at2"/>
<comment type="caution">
    <text evidence="10">The sequence shown here is derived from an EMBL/GenBank/DDBJ whole genome shotgun (WGS) entry which is preliminary data.</text>
</comment>
<keyword evidence="7 9" id="KW-1133">Transmembrane helix</keyword>
<feature type="transmembrane region" description="Helical" evidence="9">
    <location>
        <begin position="6"/>
        <end position="39"/>
    </location>
</feature>
<accession>A0A4Q7VI33</accession>
<feature type="transmembrane region" description="Helical" evidence="9">
    <location>
        <begin position="167"/>
        <end position="188"/>
    </location>
</feature>
<evidence type="ECO:0000256" key="5">
    <source>
        <dbReference type="ARBA" id="ARBA00022519"/>
    </source>
</evidence>
<feature type="transmembrane region" description="Helical" evidence="9">
    <location>
        <begin position="299"/>
        <end position="321"/>
    </location>
</feature>
<dbReference type="GO" id="GO:0005886">
    <property type="term" value="C:plasma membrane"/>
    <property type="evidence" value="ECO:0007669"/>
    <property type="project" value="UniProtKB-SubCell"/>
</dbReference>
<evidence type="ECO:0000256" key="4">
    <source>
        <dbReference type="ARBA" id="ARBA00022475"/>
    </source>
</evidence>
<name>A0A4Q7VI33_9BACT</name>
<feature type="transmembrane region" description="Helical" evidence="9">
    <location>
        <begin position="90"/>
        <end position="113"/>
    </location>
</feature>
<evidence type="ECO:0000256" key="8">
    <source>
        <dbReference type="ARBA" id="ARBA00023136"/>
    </source>
</evidence>
<dbReference type="InterPro" id="IPR004668">
    <property type="entry name" value="Anaer_Dcu_memb_transpt"/>
</dbReference>
<organism evidence="10 11">
    <name type="scientific">Ancylomarina subtilis</name>
    <dbReference type="NCBI Taxonomy" id="1639035"/>
    <lineage>
        <taxon>Bacteria</taxon>
        <taxon>Pseudomonadati</taxon>
        <taxon>Bacteroidota</taxon>
        <taxon>Bacteroidia</taxon>
        <taxon>Marinilabiliales</taxon>
        <taxon>Marinifilaceae</taxon>
        <taxon>Ancylomarina</taxon>
    </lineage>
</organism>
<evidence type="ECO:0000256" key="7">
    <source>
        <dbReference type="ARBA" id="ARBA00022989"/>
    </source>
</evidence>
<reference evidence="10 11" key="1">
    <citation type="submission" date="2019-02" db="EMBL/GenBank/DDBJ databases">
        <title>Genomic Encyclopedia of Type Strains, Phase IV (KMG-IV): sequencing the most valuable type-strain genomes for metagenomic binning, comparative biology and taxonomic classification.</title>
        <authorList>
            <person name="Goeker M."/>
        </authorList>
    </citation>
    <scope>NUCLEOTIDE SEQUENCE [LARGE SCALE GENOMIC DNA]</scope>
    <source>
        <strain evidence="10 11">DSM 28825</strain>
    </source>
</reference>
<dbReference type="GO" id="GO:0015556">
    <property type="term" value="F:C4-dicarboxylate transmembrane transporter activity"/>
    <property type="evidence" value="ECO:0007669"/>
    <property type="project" value="InterPro"/>
</dbReference>
<feature type="transmembrane region" description="Helical" evidence="9">
    <location>
        <begin position="230"/>
        <end position="246"/>
    </location>
</feature>
<keyword evidence="5" id="KW-0997">Cell inner membrane</keyword>
<evidence type="ECO:0000313" key="10">
    <source>
        <dbReference type="EMBL" id="RZT95790.1"/>
    </source>
</evidence>